<name>A0A378QJ17_MORLA</name>
<organism evidence="1 2">
    <name type="scientific">Moraxella lacunata</name>
    <dbReference type="NCBI Taxonomy" id="477"/>
    <lineage>
        <taxon>Bacteria</taxon>
        <taxon>Pseudomonadati</taxon>
        <taxon>Pseudomonadota</taxon>
        <taxon>Gammaproteobacteria</taxon>
        <taxon>Moraxellales</taxon>
        <taxon>Moraxellaceae</taxon>
        <taxon>Moraxella</taxon>
    </lineage>
</organism>
<reference evidence="1 2" key="1">
    <citation type="submission" date="2018-06" db="EMBL/GenBank/DDBJ databases">
        <authorList>
            <consortium name="Pathogen Informatics"/>
            <person name="Doyle S."/>
        </authorList>
    </citation>
    <scope>NUCLEOTIDE SEQUENCE [LARGE SCALE GENOMIC DNA]</scope>
    <source>
        <strain evidence="1 2">NCTC7911</strain>
    </source>
</reference>
<dbReference type="Proteomes" id="UP000254107">
    <property type="component" value="Unassembled WGS sequence"/>
</dbReference>
<dbReference type="GO" id="GO:0008237">
    <property type="term" value="F:metallopeptidase activity"/>
    <property type="evidence" value="ECO:0007669"/>
    <property type="project" value="InterPro"/>
</dbReference>
<protein>
    <submittedName>
        <fullName evidence="1">Uncharacterized protein</fullName>
    </submittedName>
</protein>
<gene>
    <name evidence="1" type="ORF">NCTC7911_02101</name>
</gene>
<evidence type="ECO:0000313" key="1">
    <source>
        <dbReference type="EMBL" id="STZ00691.1"/>
    </source>
</evidence>
<evidence type="ECO:0000313" key="2">
    <source>
        <dbReference type="Proteomes" id="UP000254107"/>
    </source>
</evidence>
<keyword evidence="2" id="KW-1185">Reference proteome</keyword>
<accession>A0A378QJ17</accession>
<dbReference type="GeneID" id="302270638"/>
<dbReference type="Gene3D" id="3.40.390.10">
    <property type="entry name" value="Collagenase (Catalytic Domain)"/>
    <property type="match status" value="1"/>
</dbReference>
<dbReference type="AlphaFoldDB" id="A0A378QJ17"/>
<sequence length="513" mass="57844">MTNRSTTTGTTTNSGDRTVRQKITSLRHFYVHFRRPEKAGYSGSFGFDWLRDEYVYDLFEIGVLDRSKKYLYKGNIQNLIKEYTHFKGQKISHINDIKTLNAEPYIPAWLAIFPSSKHTKHPNASSVVNANGVQLYLQIDQDDKDSAKILTDDGTELTFECSAGLKVSPEKINLAKLIEKSPTKKNLSSSHQGVSSKSFYRHLTKTAITITATDVYSEPAYIKVVANKNNLKKTVGLLMVYPNAIIPKADIRIVHFSTRAGVREVPTPPAYQDYLKKRSFNQALVRAEIKGISFFNLVDYLNEYNAKVVKGTITSEERRKLGKIKVFITKYPIGQTVPRSKGGELKKDIIALYEEFSQKYVPKGGIENPNSKITFVIFTDYLVQNTDPATSITYTTLGSAATRERGMFESLACLVADCPIIWGNAVVLFNQGNTDLSTFAHEIGHSLSLPHTFETPPNSNHTFYQGYTDNLMDYSYAPTATNNTITNPNKGYLWSLFKWQWGILRKDGSISYD</sequence>
<dbReference type="RefSeq" id="WP_115247929.1">
    <property type="nucleotide sequence ID" value="NZ_UGQC01000001.1"/>
</dbReference>
<dbReference type="SUPFAM" id="SSF55486">
    <property type="entry name" value="Metalloproteases ('zincins'), catalytic domain"/>
    <property type="match status" value="1"/>
</dbReference>
<proteinExistence type="predicted"/>
<dbReference type="InterPro" id="IPR024079">
    <property type="entry name" value="MetalloPept_cat_dom_sf"/>
</dbReference>
<dbReference type="EMBL" id="UGQC01000001">
    <property type="protein sequence ID" value="STZ00691.1"/>
    <property type="molecule type" value="Genomic_DNA"/>
</dbReference>